<dbReference type="InterPro" id="IPR041633">
    <property type="entry name" value="Polbeta"/>
</dbReference>
<evidence type="ECO:0000256" key="3">
    <source>
        <dbReference type="ARBA" id="ARBA00022695"/>
    </source>
</evidence>
<accession>A0A2M6ITD4</accession>
<evidence type="ECO:0000313" key="9">
    <source>
        <dbReference type="EMBL" id="PIQ73189.1"/>
    </source>
</evidence>
<dbReference type="GO" id="GO:0016779">
    <property type="term" value="F:nucleotidyltransferase activity"/>
    <property type="evidence" value="ECO:0007669"/>
    <property type="project" value="UniProtKB-KW"/>
</dbReference>
<dbReference type="InterPro" id="IPR052038">
    <property type="entry name" value="Type-VII_TA_antitoxin"/>
</dbReference>
<evidence type="ECO:0000259" key="8">
    <source>
        <dbReference type="Pfam" id="PF18765"/>
    </source>
</evidence>
<name>A0A2M6ITD4_9BACT</name>
<protein>
    <recommendedName>
        <fullName evidence="8">Polymerase beta nucleotidyltransferase domain-containing protein</fullName>
    </recommendedName>
</protein>
<organism evidence="9 10">
    <name type="scientific">Candidatus Roizmanbacteria bacterium CG11_big_fil_rev_8_21_14_0_20_36_8</name>
    <dbReference type="NCBI Taxonomy" id="1974856"/>
    <lineage>
        <taxon>Bacteria</taxon>
        <taxon>Candidatus Roizmaniibacteriota</taxon>
    </lineage>
</organism>
<evidence type="ECO:0000256" key="4">
    <source>
        <dbReference type="ARBA" id="ARBA00022723"/>
    </source>
</evidence>
<dbReference type="AlphaFoldDB" id="A0A2M6ITD4"/>
<dbReference type="Gene3D" id="3.30.460.10">
    <property type="entry name" value="Beta Polymerase, domain 2"/>
    <property type="match status" value="1"/>
</dbReference>
<evidence type="ECO:0000256" key="1">
    <source>
        <dbReference type="ARBA" id="ARBA00001946"/>
    </source>
</evidence>
<keyword evidence="5" id="KW-0547">Nucleotide-binding</keyword>
<comment type="caution">
    <text evidence="9">The sequence shown here is derived from an EMBL/GenBank/DDBJ whole genome shotgun (WGS) entry which is preliminary data.</text>
</comment>
<keyword evidence="2" id="KW-0808">Transferase</keyword>
<dbReference type="SUPFAM" id="SSF81301">
    <property type="entry name" value="Nucleotidyltransferase"/>
    <property type="match status" value="1"/>
</dbReference>
<comment type="cofactor">
    <cofactor evidence="1">
        <name>Mg(2+)</name>
        <dbReference type="ChEBI" id="CHEBI:18420"/>
    </cofactor>
</comment>
<evidence type="ECO:0000256" key="7">
    <source>
        <dbReference type="ARBA" id="ARBA00022842"/>
    </source>
</evidence>
<dbReference type="Proteomes" id="UP000231056">
    <property type="component" value="Unassembled WGS sequence"/>
</dbReference>
<proteinExistence type="predicted"/>
<dbReference type="EMBL" id="PCVM01000090">
    <property type="protein sequence ID" value="PIQ73189.1"/>
    <property type="molecule type" value="Genomic_DNA"/>
</dbReference>
<keyword evidence="4" id="KW-0479">Metal-binding</keyword>
<dbReference type="GO" id="GO:0005524">
    <property type="term" value="F:ATP binding"/>
    <property type="evidence" value="ECO:0007669"/>
    <property type="project" value="UniProtKB-KW"/>
</dbReference>
<dbReference type="Pfam" id="PF18765">
    <property type="entry name" value="Polbeta"/>
    <property type="match status" value="1"/>
</dbReference>
<keyword evidence="6" id="KW-0067">ATP-binding</keyword>
<evidence type="ECO:0000313" key="10">
    <source>
        <dbReference type="Proteomes" id="UP000231056"/>
    </source>
</evidence>
<dbReference type="PANTHER" id="PTHR33571">
    <property type="entry name" value="SSL8005 PROTEIN"/>
    <property type="match status" value="1"/>
</dbReference>
<evidence type="ECO:0000256" key="2">
    <source>
        <dbReference type="ARBA" id="ARBA00022679"/>
    </source>
</evidence>
<evidence type="ECO:0000256" key="5">
    <source>
        <dbReference type="ARBA" id="ARBA00022741"/>
    </source>
</evidence>
<reference evidence="9 10" key="1">
    <citation type="submission" date="2017-09" db="EMBL/GenBank/DDBJ databases">
        <title>Depth-based differentiation of microbial function through sediment-hosted aquifers and enrichment of novel symbionts in the deep terrestrial subsurface.</title>
        <authorList>
            <person name="Probst A.J."/>
            <person name="Ladd B."/>
            <person name="Jarett J.K."/>
            <person name="Geller-Mcgrath D.E."/>
            <person name="Sieber C.M."/>
            <person name="Emerson J.B."/>
            <person name="Anantharaman K."/>
            <person name="Thomas B.C."/>
            <person name="Malmstrom R."/>
            <person name="Stieglmeier M."/>
            <person name="Klingl A."/>
            <person name="Woyke T."/>
            <person name="Ryan C.M."/>
            <person name="Banfield J.F."/>
        </authorList>
    </citation>
    <scope>NUCLEOTIDE SEQUENCE [LARGE SCALE GENOMIC DNA]</scope>
    <source>
        <strain evidence="9">CG11_big_fil_rev_8_21_14_0_20_36_8</strain>
    </source>
</reference>
<keyword evidence="3" id="KW-0548">Nucleotidyltransferase</keyword>
<feature type="domain" description="Polymerase beta nucleotidyltransferase" evidence="8">
    <location>
        <begin position="6"/>
        <end position="89"/>
    </location>
</feature>
<dbReference type="InterPro" id="IPR043519">
    <property type="entry name" value="NT_sf"/>
</dbReference>
<dbReference type="GO" id="GO:0046872">
    <property type="term" value="F:metal ion binding"/>
    <property type="evidence" value="ECO:0007669"/>
    <property type="project" value="UniProtKB-KW"/>
</dbReference>
<evidence type="ECO:0000256" key="6">
    <source>
        <dbReference type="ARBA" id="ARBA00022840"/>
    </source>
</evidence>
<gene>
    <name evidence="9" type="ORF">COV58_03825</name>
</gene>
<sequence>MKDIQETIKPILIKYGVKKASIFGSYANSTFDSNSDVDILFEPPKKMGISYIELKHELEDTLKKKVDLLSFNGINKYLKKSILDSQRPIL</sequence>
<dbReference type="PANTHER" id="PTHR33571:SF14">
    <property type="entry name" value="PROTEIN ADENYLYLTRANSFERASE MJ0435-RELATED"/>
    <property type="match status" value="1"/>
</dbReference>
<keyword evidence="7" id="KW-0460">Magnesium</keyword>
<dbReference type="CDD" id="cd05403">
    <property type="entry name" value="NT_KNTase_like"/>
    <property type="match status" value="1"/>
</dbReference>